<keyword evidence="2" id="KW-1185">Reference proteome</keyword>
<dbReference type="Proteomes" id="UP000029780">
    <property type="component" value="Segment"/>
</dbReference>
<evidence type="ECO:0000313" key="2">
    <source>
        <dbReference type="Proteomes" id="UP000029780"/>
    </source>
</evidence>
<dbReference type="KEGG" id="vg:8746377"/>
<name>D2XAE4_GBMV</name>
<organismHost>
    <name type="scientific">Acanthamoeba</name>
    <dbReference type="NCBI Taxonomy" id="5754"/>
</organismHost>
<organism evidence="1 2">
    <name type="scientific">Marseillevirus marseillevirus</name>
    <name type="common">GBM</name>
    <dbReference type="NCBI Taxonomy" id="694581"/>
    <lineage>
        <taxon>Viruses</taxon>
        <taxon>Varidnaviria</taxon>
        <taxon>Bamfordvirae</taxon>
        <taxon>Nucleocytoviricota</taxon>
        <taxon>Megaviricetes</taxon>
        <taxon>Pimascovirales</taxon>
        <taxon>Pimascovirales incertae sedis</taxon>
        <taxon>Marseilleviridae</taxon>
        <taxon>Marseillevirus</taxon>
        <taxon>Marseillevirus massiliense</taxon>
    </lineage>
</organism>
<proteinExistence type="predicted"/>
<evidence type="ECO:0000313" key="1">
    <source>
        <dbReference type="EMBL" id="ADB03921.1"/>
    </source>
</evidence>
<dbReference type="GeneID" id="8746377"/>
<gene>
    <name evidence="1" type="ORF">MAR_ORF140</name>
</gene>
<dbReference type="EMBL" id="GU071086">
    <property type="protein sequence ID" value="ADB03921.1"/>
    <property type="molecule type" value="Genomic_DNA"/>
</dbReference>
<accession>D2XAE4</accession>
<sequence length="107" mass="12604">MPFVARSTRPIPHRNETSDASNEFVIFRHFIEGRRDWYGTAILWATSSEEAGNKRLHIVEKNIEKLGRKRVFIPPEDLEVFPSRISKSFSTMCNLLFPFRTLYFLKI</sequence>
<protein>
    <submittedName>
        <fullName evidence="1">Uncharacterized protein</fullName>
    </submittedName>
</protein>
<dbReference type="RefSeq" id="YP_003406883.1">
    <property type="nucleotide sequence ID" value="NC_013756.1"/>
</dbReference>
<reference evidence="1 2" key="1">
    <citation type="journal article" date="2009" name="Proc. Natl. Acad. Sci. U.S.A.">
        <title>Giant Marseillevirus highlights the role of amoebae as a melting pot in emergence of chimeric microorganisms.</title>
        <authorList>
            <person name="Boyer M."/>
            <person name="Yutin N."/>
            <person name="Pagnier I."/>
            <person name="Barrassi L."/>
            <person name="Fournous G."/>
            <person name="Espinosa L."/>
            <person name="Robert C."/>
            <person name="Azza S."/>
            <person name="Sun S."/>
            <person name="Rossmann M.G."/>
            <person name="Suzan-Monti M."/>
            <person name="La Scola B."/>
            <person name="Koonin E.V."/>
            <person name="Raoult D."/>
        </authorList>
    </citation>
    <scope>NUCLEOTIDE SEQUENCE [LARGE SCALE GENOMIC DNA]</scope>
    <source>
        <strain evidence="1 2">T19</strain>
    </source>
</reference>